<evidence type="ECO:0000256" key="4">
    <source>
        <dbReference type="ARBA" id="ARBA00022692"/>
    </source>
</evidence>
<dbReference type="InterPro" id="IPR015876">
    <property type="entry name" value="Acyl-CoA_DS"/>
</dbReference>
<accession>A0A8J9U5Q5</accession>
<keyword evidence="4 11" id="KW-0812">Transmembrane</keyword>
<feature type="transmembrane region" description="Helical" evidence="12">
    <location>
        <begin position="142"/>
        <end position="160"/>
    </location>
</feature>
<keyword evidence="5" id="KW-0276">Fatty acid metabolism</keyword>
<dbReference type="AlphaFoldDB" id="A0A8J9U5Q5"/>
<dbReference type="PANTHER" id="PTHR11351">
    <property type="entry name" value="ACYL-COA DESATURASE"/>
    <property type="match status" value="1"/>
</dbReference>
<evidence type="ECO:0000256" key="12">
    <source>
        <dbReference type="SAM" id="Phobius"/>
    </source>
</evidence>
<organism evidence="13 14">
    <name type="scientific">Brenthis ino</name>
    <name type="common">lesser marbled fritillary</name>
    <dbReference type="NCBI Taxonomy" id="405034"/>
    <lineage>
        <taxon>Eukaryota</taxon>
        <taxon>Metazoa</taxon>
        <taxon>Ecdysozoa</taxon>
        <taxon>Arthropoda</taxon>
        <taxon>Hexapoda</taxon>
        <taxon>Insecta</taxon>
        <taxon>Pterygota</taxon>
        <taxon>Neoptera</taxon>
        <taxon>Endopterygota</taxon>
        <taxon>Lepidoptera</taxon>
        <taxon>Glossata</taxon>
        <taxon>Ditrysia</taxon>
        <taxon>Papilionoidea</taxon>
        <taxon>Nymphalidae</taxon>
        <taxon>Heliconiinae</taxon>
        <taxon>Argynnini</taxon>
        <taxon>Brenthis</taxon>
    </lineage>
</organism>
<evidence type="ECO:0000256" key="3">
    <source>
        <dbReference type="ARBA" id="ARBA00022516"/>
    </source>
</evidence>
<name>A0A8J9U5Q5_9NEOP</name>
<dbReference type="GO" id="GO:0005789">
    <property type="term" value="C:endoplasmic reticulum membrane"/>
    <property type="evidence" value="ECO:0007669"/>
    <property type="project" value="TreeGrafter"/>
</dbReference>
<evidence type="ECO:0000256" key="9">
    <source>
        <dbReference type="ARBA" id="ARBA00023136"/>
    </source>
</evidence>
<reference evidence="13" key="1">
    <citation type="submission" date="2021-12" db="EMBL/GenBank/DDBJ databases">
        <authorList>
            <person name="Martin H S."/>
        </authorList>
    </citation>
    <scope>NUCLEOTIDE SEQUENCE</scope>
</reference>
<gene>
    <name evidence="13" type="ORF">BINO364_LOCUS1372</name>
</gene>
<comment type="subcellular location">
    <subcellularLocation>
        <location evidence="1">Membrane</location>
        <topology evidence="1">Multi-pass membrane protein</topology>
    </subcellularLocation>
</comment>
<comment type="cofactor">
    <cofactor evidence="11">
        <name>Fe(2+)</name>
        <dbReference type="ChEBI" id="CHEBI:29033"/>
    </cofactor>
</comment>
<evidence type="ECO:0000256" key="5">
    <source>
        <dbReference type="ARBA" id="ARBA00022832"/>
    </source>
</evidence>
<feature type="transmembrane region" description="Helical" evidence="12">
    <location>
        <begin position="322"/>
        <end position="343"/>
    </location>
</feature>
<feature type="transmembrane region" description="Helical" evidence="12">
    <location>
        <begin position="78"/>
        <end position="99"/>
    </location>
</feature>
<evidence type="ECO:0000256" key="11">
    <source>
        <dbReference type="RuleBase" id="RU000581"/>
    </source>
</evidence>
<evidence type="ECO:0000313" key="14">
    <source>
        <dbReference type="Proteomes" id="UP000838878"/>
    </source>
</evidence>
<dbReference type="CDD" id="cd03505">
    <property type="entry name" value="Delta9-FADS-like"/>
    <property type="match status" value="1"/>
</dbReference>
<feature type="transmembrane region" description="Helical" evidence="12">
    <location>
        <begin position="227"/>
        <end position="248"/>
    </location>
</feature>
<keyword evidence="10 11" id="KW-0275">Fatty acid biosynthesis</keyword>
<dbReference type="Proteomes" id="UP000838878">
    <property type="component" value="Chromosome 1"/>
</dbReference>
<dbReference type="GO" id="GO:0005506">
    <property type="term" value="F:iron ion binding"/>
    <property type="evidence" value="ECO:0007669"/>
    <property type="project" value="TreeGrafter"/>
</dbReference>
<dbReference type="OrthoDB" id="10260134at2759"/>
<comment type="similarity">
    <text evidence="2 11">Belongs to the fatty acid desaturase type 1 family.</text>
</comment>
<evidence type="ECO:0000256" key="6">
    <source>
        <dbReference type="ARBA" id="ARBA00022989"/>
    </source>
</evidence>
<dbReference type="GO" id="GO:0006636">
    <property type="term" value="P:unsaturated fatty acid biosynthetic process"/>
    <property type="evidence" value="ECO:0007669"/>
    <property type="project" value="TreeGrafter"/>
</dbReference>
<proteinExistence type="inferred from homology"/>
<dbReference type="PRINTS" id="PR00075">
    <property type="entry name" value="FACDDSATRASE"/>
</dbReference>
<dbReference type="GO" id="GO:0004768">
    <property type="term" value="F:stearoyl-CoA 9-desaturase activity"/>
    <property type="evidence" value="ECO:0007669"/>
    <property type="project" value="TreeGrafter"/>
</dbReference>
<evidence type="ECO:0000256" key="2">
    <source>
        <dbReference type="ARBA" id="ARBA00009295"/>
    </source>
</evidence>
<keyword evidence="9 12" id="KW-0472">Membrane</keyword>
<protein>
    <submittedName>
        <fullName evidence="13">Uncharacterized protein</fullName>
    </submittedName>
</protein>
<evidence type="ECO:0000256" key="8">
    <source>
        <dbReference type="ARBA" id="ARBA00023098"/>
    </source>
</evidence>
<comment type="domain">
    <text evidence="11">The histidine box domains are involved in binding the catalytic metal ions.</text>
</comment>
<feature type="transmembrane region" description="Helical" evidence="12">
    <location>
        <begin position="111"/>
        <end position="130"/>
    </location>
</feature>
<keyword evidence="7 11" id="KW-0560">Oxidoreductase</keyword>
<keyword evidence="3 11" id="KW-0444">Lipid biosynthesis</keyword>
<dbReference type="EMBL" id="OV170221">
    <property type="protein sequence ID" value="CAH0714307.1"/>
    <property type="molecule type" value="Genomic_DNA"/>
</dbReference>
<sequence length="374" mass="43267">MSEGISLVLRMSPSSVEVIYKYSNEEFSDEGSTNMEFKSESQKNVDYYYQALPKTDPKFLAPLRRWEKQMGFVTPIRWTMVLTLALFHILMGLGPIYYLLTGGKFPMWKTFLFALFIGAYGGFGVTGGVHRYWTHRSYKAKLPLKIILMIGFAISGQNNIMNWVRDHRVHHKLSETTADPHDAHRGFFFAHVGWLMMKKHPHVISEGNKIDMSDILNDPVVQFHTRYFALMKVMLCIVIPTLIPIYFWGESPWTSIMTTAGRYVLLVNMTWSVNSFAHIWGNKPYNTKITPVENWKVSLVAMGEGWHNYHHTFPWDYKAAELAYFINITTLLIDMFAAIGWAYDMKKASPSLIQAVVRKRGPQAEHHRETVMHE</sequence>
<feature type="non-terminal residue" evidence="13">
    <location>
        <position position="374"/>
    </location>
</feature>
<keyword evidence="8" id="KW-0443">Lipid metabolism</keyword>
<evidence type="ECO:0000256" key="7">
    <source>
        <dbReference type="ARBA" id="ARBA00023002"/>
    </source>
</evidence>
<keyword evidence="6 12" id="KW-1133">Transmembrane helix</keyword>
<feature type="transmembrane region" description="Helical" evidence="12">
    <location>
        <begin position="260"/>
        <end position="281"/>
    </location>
</feature>
<dbReference type="PANTHER" id="PTHR11351:SF21">
    <property type="entry name" value="GH07782P"/>
    <property type="match status" value="1"/>
</dbReference>
<evidence type="ECO:0000256" key="10">
    <source>
        <dbReference type="ARBA" id="ARBA00023160"/>
    </source>
</evidence>
<keyword evidence="14" id="KW-1185">Reference proteome</keyword>
<evidence type="ECO:0000256" key="1">
    <source>
        <dbReference type="ARBA" id="ARBA00004141"/>
    </source>
</evidence>
<evidence type="ECO:0000313" key="13">
    <source>
        <dbReference type="EMBL" id="CAH0714307.1"/>
    </source>
</evidence>